<comment type="similarity">
    <text evidence="1">Belongs to the ROK (NagC/XylR) family.</text>
</comment>
<evidence type="ECO:0000256" key="1">
    <source>
        <dbReference type="ARBA" id="ARBA00006479"/>
    </source>
</evidence>
<keyword evidence="3" id="KW-1185">Reference proteome</keyword>
<reference evidence="3" key="1">
    <citation type="journal article" date="2019" name="Int. J. Syst. Evol. Microbiol.">
        <title>The Global Catalogue of Microorganisms (GCM) 10K type strain sequencing project: providing services to taxonomists for standard genome sequencing and annotation.</title>
        <authorList>
            <consortium name="The Broad Institute Genomics Platform"/>
            <consortium name="The Broad Institute Genome Sequencing Center for Infectious Disease"/>
            <person name="Wu L."/>
            <person name="Ma J."/>
        </authorList>
    </citation>
    <scope>NUCLEOTIDE SEQUENCE [LARGE SCALE GENOMIC DNA]</scope>
    <source>
        <strain evidence="3">CGMCC 4.7466</strain>
    </source>
</reference>
<dbReference type="Gene3D" id="3.30.420.40">
    <property type="match status" value="2"/>
</dbReference>
<dbReference type="InterPro" id="IPR000600">
    <property type="entry name" value="ROK"/>
</dbReference>
<evidence type="ECO:0000313" key="2">
    <source>
        <dbReference type="EMBL" id="MFC4872199.1"/>
    </source>
</evidence>
<dbReference type="InterPro" id="IPR043129">
    <property type="entry name" value="ATPase_NBD"/>
</dbReference>
<dbReference type="PANTHER" id="PTHR18964:SF149">
    <property type="entry name" value="BIFUNCTIONAL UDP-N-ACETYLGLUCOSAMINE 2-EPIMERASE_N-ACETYLMANNOSAMINE KINASE"/>
    <property type="match status" value="1"/>
</dbReference>
<dbReference type="RefSeq" id="WP_377064387.1">
    <property type="nucleotide sequence ID" value="NZ_JBHSJJ010000005.1"/>
</dbReference>
<sequence>MSCTVGVDMGGTRIKIGLVENGKILHATGIDVHSALLEDHLIDLQDAIQSLLCHTPRPLQGIGIAFPSIVDSVNMKILSRYTKYTDAHEMDLSAWAKRNFGVPLILENDARAALIGEWQYGAGMNCNDLVLITLGTGVGSAVILDGKPLRGRHYFAGNLGGHMTINFDGNICNCGNIGCLESEASTWALARKFGTGSSLTGLKSFPPSKLDFEYIFASAKSGDALARGIRDECLKAWSLSVINLIHAYDPEKVVIGGGIMKSKDEILPFIREMVTKHSWCKNGDIKIVSAGQIEYAGILGMAYLVKALKNNR</sequence>
<comment type="caution">
    <text evidence="2">The sequence shown here is derived from an EMBL/GenBank/DDBJ whole genome shotgun (WGS) entry which is preliminary data.</text>
</comment>
<protein>
    <submittedName>
        <fullName evidence="2">ROK family protein</fullName>
    </submittedName>
</protein>
<dbReference type="Pfam" id="PF00480">
    <property type="entry name" value="ROK"/>
    <property type="match status" value="1"/>
</dbReference>
<organism evidence="2 3">
    <name type="scientific">Negadavirga shengliensis</name>
    <dbReference type="NCBI Taxonomy" id="1389218"/>
    <lineage>
        <taxon>Bacteria</taxon>
        <taxon>Pseudomonadati</taxon>
        <taxon>Bacteroidota</taxon>
        <taxon>Cytophagia</taxon>
        <taxon>Cytophagales</taxon>
        <taxon>Cyclobacteriaceae</taxon>
        <taxon>Negadavirga</taxon>
    </lineage>
</organism>
<dbReference type="Proteomes" id="UP001595818">
    <property type="component" value="Unassembled WGS sequence"/>
</dbReference>
<accession>A0ABV9T167</accession>
<evidence type="ECO:0000313" key="3">
    <source>
        <dbReference type="Proteomes" id="UP001595818"/>
    </source>
</evidence>
<dbReference type="SUPFAM" id="SSF53067">
    <property type="entry name" value="Actin-like ATPase domain"/>
    <property type="match status" value="1"/>
</dbReference>
<dbReference type="PANTHER" id="PTHR18964">
    <property type="entry name" value="ROK (REPRESSOR, ORF, KINASE) FAMILY"/>
    <property type="match status" value="1"/>
</dbReference>
<proteinExistence type="inferred from homology"/>
<name>A0ABV9T167_9BACT</name>
<gene>
    <name evidence="2" type="ORF">ACFPFU_10900</name>
</gene>
<dbReference type="EMBL" id="JBHSJJ010000005">
    <property type="protein sequence ID" value="MFC4872199.1"/>
    <property type="molecule type" value="Genomic_DNA"/>
</dbReference>